<comment type="caution">
    <text evidence="2">The sequence shown here is derived from an EMBL/GenBank/DDBJ whole genome shotgun (WGS) entry which is preliminary data.</text>
</comment>
<dbReference type="VEuPathDB" id="FungiDB:DFL_000694"/>
<keyword evidence="3" id="KW-1185">Reference proteome</keyword>
<dbReference type="AlphaFoldDB" id="A0A437AEG5"/>
<dbReference type="Proteomes" id="UP000283090">
    <property type="component" value="Unassembled WGS sequence"/>
</dbReference>
<gene>
    <name evidence="2" type="ORF">DFL_000694</name>
</gene>
<protein>
    <submittedName>
        <fullName evidence="2">Uncharacterized protein</fullName>
    </submittedName>
</protein>
<sequence>MTFSVKSDIHSIHRAASAPPPQPPTPRTHPYNLTKFTPSPSPSIHRLVRTNLATPSYPLPLLPGPSLKMPSFLSIPAELRNQIYSYLLSPYTNRELHENGSYTYDYSQSLVLFHISRQIYLESRKIFHQLNTFVRISTPWQQAKYHVALDGQVDTLDDTSRADKFRLHTLSVAINAVYPPPEALEDPQALFSFIILLETGDLDRFCRSWFYSSVTMPYLNLHLILNLSLQDPYISSSPFPIAGEPHVSKQKQSLLLQPFGQIKNLREFHINGNITVYPSVRKALEAEMEIPLDPPEKCLERGTELKDLGNSALMSGKYNEAIELYNKAFHAIHIIIDARTRRVYGDPFFDTVIRTPGPFKDQHAGQARILLRVRLVANTILAYLKLQDFDMAILTGMRTIRLMRASVGLDQDNGAFDANMEAMSGFIGSGEMGKIYFRTAMAYKALNKRAEAKRLLAVASVYLPNDKTVKQELEASVAKRV</sequence>
<dbReference type="Gene3D" id="1.25.40.10">
    <property type="entry name" value="Tetratricopeptide repeat domain"/>
    <property type="match status" value="1"/>
</dbReference>
<name>A0A437AEG5_ARTFL</name>
<proteinExistence type="predicted"/>
<feature type="region of interest" description="Disordered" evidence="1">
    <location>
        <begin position="12"/>
        <end position="33"/>
    </location>
</feature>
<accession>A0A437AEG5</accession>
<dbReference type="InterPro" id="IPR011990">
    <property type="entry name" value="TPR-like_helical_dom_sf"/>
</dbReference>
<dbReference type="PANTHER" id="PTHR42085:SF1">
    <property type="entry name" value="F-BOX DOMAIN-CONTAINING PROTEIN"/>
    <property type="match status" value="1"/>
</dbReference>
<organism evidence="2 3">
    <name type="scientific">Arthrobotrys flagrans</name>
    <name type="common">Nematode-trapping fungus</name>
    <name type="synonym">Trichothecium flagrans</name>
    <dbReference type="NCBI Taxonomy" id="97331"/>
    <lineage>
        <taxon>Eukaryota</taxon>
        <taxon>Fungi</taxon>
        <taxon>Dikarya</taxon>
        <taxon>Ascomycota</taxon>
        <taxon>Pezizomycotina</taxon>
        <taxon>Orbiliomycetes</taxon>
        <taxon>Orbiliales</taxon>
        <taxon>Orbiliaceae</taxon>
        <taxon>Arthrobotrys</taxon>
    </lineage>
</organism>
<dbReference type="PANTHER" id="PTHR42085">
    <property type="entry name" value="F-BOX DOMAIN-CONTAINING PROTEIN"/>
    <property type="match status" value="1"/>
</dbReference>
<dbReference type="STRING" id="97331.A0A437AEG5"/>
<reference evidence="2 3" key="1">
    <citation type="submission" date="2019-01" db="EMBL/GenBank/DDBJ databases">
        <title>Intercellular communication is required for trap formation in the nematode-trapping fungus Duddingtonia flagrans.</title>
        <authorList>
            <person name="Youssar L."/>
            <person name="Wernet V."/>
            <person name="Hensel N."/>
            <person name="Hildebrandt H.-G."/>
            <person name="Fischer R."/>
        </authorList>
    </citation>
    <scope>NUCLEOTIDE SEQUENCE [LARGE SCALE GENOMIC DNA]</scope>
    <source>
        <strain evidence="2 3">CBS H-5679</strain>
    </source>
</reference>
<dbReference type="InterPro" id="IPR038883">
    <property type="entry name" value="AN11006-like"/>
</dbReference>
<dbReference type="EMBL" id="SAEB01000001">
    <property type="protein sequence ID" value="RVD89699.1"/>
    <property type="molecule type" value="Genomic_DNA"/>
</dbReference>
<evidence type="ECO:0000313" key="3">
    <source>
        <dbReference type="Proteomes" id="UP000283090"/>
    </source>
</evidence>
<feature type="compositionally biased region" description="Pro residues" evidence="1">
    <location>
        <begin position="18"/>
        <end position="27"/>
    </location>
</feature>
<evidence type="ECO:0000256" key="1">
    <source>
        <dbReference type="SAM" id="MobiDB-lite"/>
    </source>
</evidence>
<dbReference type="SUPFAM" id="SSF48452">
    <property type="entry name" value="TPR-like"/>
    <property type="match status" value="1"/>
</dbReference>
<dbReference type="GeneID" id="93583005"/>
<dbReference type="RefSeq" id="XP_067495243.1">
    <property type="nucleotide sequence ID" value="XM_067636444.1"/>
</dbReference>
<dbReference type="OrthoDB" id="5229512at2759"/>
<evidence type="ECO:0000313" key="2">
    <source>
        <dbReference type="EMBL" id="RVD89699.1"/>
    </source>
</evidence>